<dbReference type="AlphaFoldDB" id="A0AA36A4Z5"/>
<reference evidence="1" key="1">
    <citation type="submission" date="2023-04" db="EMBL/GenBank/DDBJ databases">
        <authorList>
            <person name="Vijverberg K."/>
            <person name="Xiong W."/>
            <person name="Schranz E."/>
        </authorList>
    </citation>
    <scope>NUCLEOTIDE SEQUENCE</scope>
</reference>
<protein>
    <submittedName>
        <fullName evidence="1">Uncharacterized protein</fullName>
    </submittedName>
</protein>
<organism evidence="1 2">
    <name type="scientific">Lactuca saligna</name>
    <name type="common">Willowleaf lettuce</name>
    <dbReference type="NCBI Taxonomy" id="75948"/>
    <lineage>
        <taxon>Eukaryota</taxon>
        <taxon>Viridiplantae</taxon>
        <taxon>Streptophyta</taxon>
        <taxon>Embryophyta</taxon>
        <taxon>Tracheophyta</taxon>
        <taxon>Spermatophyta</taxon>
        <taxon>Magnoliopsida</taxon>
        <taxon>eudicotyledons</taxon>
        <taxon>Gunneridae</taxon>
        <taxon>Pentapetalae</taxon>
        <taxon>asterids</taxon>
        <taxon>campanulids</taxon>
        <taxon>Asterales</taxon>
        <taxon>Asteraceae</taxon>
        <taxon>Cichorioideae</taxon>
        <taxon>Cichorieae</taxon>
        <taxon>Lactucinae</taxon>
        <taxon>Lactuca</taxon>
    </lineage>
</organism>
<keyword evidence="2" id="KW-1185">Reference proteome</keyword>
<gene>
    <name evidence="1" type="ORF">LSALG_LOCUS42505</name>
</gene>
<dbReference type="Proteomes" id="UP001177003">
    <property type="component" value="Chromosome 9"/>
</dbReference>
<name>A0AA36A4Z5_LACSI</name>
<accession>A0AA36A4Z5</accession>
<sequence>MEVKRDSDEINLGDNEGNLDVLADVLSSRSTQTFPPTNPSPTTLVCMKIVISFPSFEEGSRMCSQALHVFTKKQNRETFMFPMTHKVNMEFLKLLME</sequence>
<evidence type="ECO:0000313" key="1">
    <source>
        <dbReference type="EMBL" id="CAI9304098.1"/>
    </source>
</evidence>
<dbReference type="EMBL" id="OX465085">
    <property type="protein sequence ID" value="CAI9304098.1"/>
    <property type="molecule type" value="Genomic_DNA"/>
</dbReference>
<proteinExistence type="predicted"/>
<evidence type="ECO:0000313" key="2">
    <source>
        <dbReference type="Proteomes" id="UP001177003"/>
    </source>
</evidence>